<organism evidence="2 3">
    <name type="scientific">Caenorhabditis japonica</name>
    <dbReference type="NCBI Taxonomy" id="281687"/>
    <lineage>
        <taxon>Eukaryota</taxon>
        <taxon>Metazoa</taxon>
        <taxon>Ecdysozoa</taxon>
        <taxon>Nematoda</taxon>
        <taxon>Chromadorea</taxon>
        <taxon>Rhabditida</taxon>
        <taxon>Rhabditina</taxon>
        <taxon>Rhabditomorpha</taxon>
        <taxon>Rhabditoidea</taxon>
        <taxon>Rhabditidae</taxon>
        <taxon>Peloderinae</taxon>
        <taxon>Caenorhabditis</taxon>
    </lineage>
</organism>
<reference evidence="3" key="1">
    <citation type="submission" date="2010-08" db="EMBL/GenBank/DDBJ databases">
        <authorList>
            <consortium name="Caenorhabditis japonica Sequencing Consortium"/>
            <person name="Wilson R.K."/>
        </authorList>
    </citation>
    <scope>NUCLEOTIDE SEQUENCE [LARGE SCALE GENOMIC DNA]</scope>
    <source>
        <strain evidence="3">DF5081</strain>
    </source>
</reference>
<proteinExistence type="predicted"/>
<feature type="compositionally biased region" description="Polar residues" evidence="1">
    <location>
        <begin position="94"/>
        <end position="113"/>
    </location>
</feature>
<dbReference type="Proteomes" id="UP000005237">
    <property type="component" value="Unassembled WGS sequence"/>
</dbReference>
<keyword evidence="3" id="KW-1185">Reference proteome</keyword>
<accession>A0A8R1DX54</accession>
<name>A0A8R1DX54_CAEJA</name>
<feature type="region of interest" description="Disordered" evidence="1">
    <location>
        <begin position="54"/>
        <end position="113"/>
    </location>
</feature>
<evidence type="ECO:0000256" key="1">
    <source>
        <dbReference type="SAM" id="MobiDB-lite"/>
    </source>
</evidence>
<protein>
    <submittedName>
        <fullName evidence="2">Uncharacterized protein</fullName>
    </submittedName>
</protein>
<reference evidence="2" key="2">
    <citation type="submission" date="2022-06" db="UniProtKB">
        <authorList>
            <consortium name="EnsemblMetazoa"/>
        </authorList>
    </citation>
    <scope>IDENTIFICATION</scope>
    <source>
        <strain evidence="2">DF5081</strain>
    </source>
</reference>
<evidence type="ECO:0000313" key="3">
    <source>
        <dbReference type="Proteomes" id="UP000005237"/>
    </source>
</evidence>
<evidence type="ECO:0000313" key="2">
    <source>
        <dbReference type="EnsemblMetazoa" id="CJA12936a.1"/>
    </source>
</evidence>
<dbReference type="EnsemblMetazoa" id="CJA12936a.1">
    <property type="protein sequence ID" value="CJA12936a.1"/>
    <property type="gene ID" value="WBGene00132140"/>
</dbReference>
<feature type="compositionally biased region" description="Polar residues" evidence="1">
    <location>
        <begin position="65"/>
        <end position="74"/>
    </location>
</feature>
<feature type="compositionally biased region" description="Basic and acidic residues" evidence="1">
    <location>
        <begin position="75"/>
        <end position="93"/>
    </location>
</feature>
<sequence>MIPIMPSVSAPPPPTSQMHAIPQFLAPGFPAGLMHNPQMAALAMDPRVMAAISSAHQQHPHHQAMNSRAPSRQLQDSHKIHELTKAKENEQRQRQAATPKSQAPTPTGASTPQRHQLFHIKKEPSGPLCFPISTWIVVIFCSRLKTLLALMLSLFVSSRHATN</sequence>
<dbReference type="AlphaFoldDB" id="A0A8R1DX54"/>